<reference evidence="1 2" key="1">
    <citation type="submission" date="2023-07" db="EMBL/GenBank/DDBJ databases">
        <title>Sequencing the genomes of 1000 actinobacteria strains.</title>
        <authorList>
            <person name="Klenk H.-P."/>
        </authorList>
    </citation>
    <scope>NUCLEOTIDE SEQUENCE [LARGE SCALE GENOMIC DNA]</scope>
    <source>
        <strain evidence="1 2">DSM 22966</strain>
    </source>
</reference>
<dbReference type="EMBL" id="JAVDYJ010000001">
    <property type="protein sequence ID" value="MDR7347949.1"/>
    <property type="molecule type" value="Genomic_DNA"/>
</dbReference>
<accession>A0ABU2B6E5</accession>
<evidence type="ECO:0000313" key="2">
    <source>
        <dbReference type="Proteomes" id="UP001183794"/>
    </source>
</evidence>
<dbReference type="Gene3D" id="3.40.710.10">
    <property type="entry name" value="DD-peptidase/beta-lactamase superfamily"/>
    <property type="match status" value="1"/>
</dbReference>
<gene>
    <name evidence="1" type="ORF">J2S62_002206</name>
</gene>
<sequence length="155" mass="16762">MAELGLTDTRYVETEDDWVDPHAQGHQPAEGQVELNFNNFSSMGASGAMGSTTDDMTVWAEALATSELISPELHDQRLVGAPLTERPEYDEYALGIGSLDGWWDHTGEGQGFTALAMHDVESEASVVISMDISNAVVSSEGGEEVYRQRAHSTDA</sequence>
<protein>
    <submittedName>
        <fullName evidence="1">CubicO group peptidase (Beta-lactamase class C family)</fullName>
    </submittedName>
</protein>
<dbReference type="InterPro" id="IPR012338">
    <property type="entry name" value="Beta-lactam/transpept-like"/>
</dbReference>
<evidence type="ECO:0000313" key="1">
    <source>
        <dbReference type="EMBL" id="MDR7347949.1"/>
    </source>
</evidence>
<organism evidence="1 2">
    <name type="scientific">Enteractinococcus fodinae</name>
    <dbReference type="NCBI Taxonomy" id="684663"/>
    <lineage>
        <taxon>Bacteria</taxon>
        <taxon>Bacillati</taxon>
        <taxon>Actinomycetota</taxon>
        <taxon>Actinomycetes</taxon>
        <taxon>Micrococcales</taxon>
        <taxon>Micrococcaceae</taxon>
    </lineage>
</organism>
<keyword evidence="2" id="KW-1185">Reference proteome</keyword>
<comment type="caution">
    <text evidence="1">The sequence shown here is derived from an EMBL/GenBank/DDBJ whole genome shotgun (WGS) entry which is preliminary data.</text>
</comment>
<name>A0ABU2B6E5_9MICC</name>
<dbReference type="Proteomes" id="UP001183794">
    <property type="component" value="Unassembled WGS sequence"/>
</dbReference>
<dbReference type="SUPFAM" id="SSF56601">
    <property type="entry name" value="beta-lactamase/transpeptidase-like"/>
    <property type="match status" value="1"/>
</dbReference>
<proteinExistence type="predicted"/>